<dbReference type="RefSeq" id="WP_136400719.1">
    <property type="nucleotide sequence ID" value="NZ_CP036295.1"/>
</dbReference>
<keyword evidence="1" id="KW-0479">Metal-binding</keyword>
<accession>A0A4P7UP08</accession>
<dbReference type="AlphaFoldDB" id="A0A4P7UP08"/>
<dbReference type="SUPFAM" id="SSF54593">
    <property type="entry name" value="Glyoxalase/Bleomycin resistance protein/Dihydroxybiphenyl dioxygenase"/>
    <property type="match status" value="1"/>
</dbReference>
<dbReference type="InterPro" id="IPR029068">
    <property type="entry name" value="Glyas_Bleomycin-R_OHBP_Dase"/>
</dbReference>
<dbReference type="InterPro" id="IPR051785">
    <property type="entry name" value="MMCE/EMCE_epimerase"/>
</dbReference>
<dbReference type="InterPro" id="IPR004360">
    <property type="entry name" value="Glyas_Fos-R_dOase_dom"/>
</dbReference>
<dbReference type="GO" id="GO:0046872">
    <property type="term" value="F:metal ion binding"/>
    <property type="evidence" value="ECO:0007669"/>
    <property type="project" value="UniProtKB-KW"/>
</dbReference>
<dbReference type="Pfam" id="PF00903">
    <property type="entry name" value="Glyoxalase"/>
    <property type="match status" value="1"/>
</dbReference>
<dbReference type="PANTHER" id="PTHR43048:SF5">
    <property type="entry name" value="BLR5325 PROTEIN"/>
    <property type="match status" value="1"/>
</dbReference>
<dbReference type="GO" id="GO:0046491">
    <property type="term" value="P:L-methylmalonyl-CoA metabolic process"/>
    <property type="evidence" value="ECO:0007669"/>
    <property type="project" value="TreeGrafter"/>
</dbReference>
<dbReference type="PANTHER" id="PTHR43048">
    <property type="entry name" value="METHYLMALONYL-COA EPIMERASE"/>
    <property type="match status" value="1"/>
</dbReference>
<evidence type="ECO:0000313" key="4">
    <source>
        <dbReference type="Proteomes" id="UP000297065"/>
    </source>
</evidence>
<dbReference type="Proteomes" id="UP000297065">
    <property type="component" value="Chromosome"/>
</dbReference>
<feature type="domain" description="VOC" evidence="2">
    <location>
        <begin position="3"/>
        <end position="147"/>
    </location>
</feature>
<protein>
    <submittedName>
        <fullName evidence="3">VOC family protein</fullName>
    </submittedName>
</protein>
<dbReference type="GO" id="GO:0004493">
    <property type="term" value="F:methylmalonyl-CoA epimerase activity"/>
    <property type="evidence" value="ECO:0007669"/>
    <property type="project" value="TreeGrafter"/>
</dbReference>
<dbReference type="OrthoDB" id="9812656at2"/>
<sequence>MLRYVHTNIIARDAARLITFYKQVLGCKSIGQARDLRGPWLDRLTGLPDAHITGEHLLLPGYGESHPTLEIFSYDGPHSSLPPQINRPGFAHIAFEVDDVKKNLAEVLAAGGGQVGEVVTAAYPDGMEAVFVYASDPEGNIIELQSWRKTRA</sequence>
<proteinExistence type="predicted"/>
<dbReference type="EMBL" id="CP036295">
    <property type="protein sequence ID" value="QCC86654.1"/>
    <property type="molecule type" value="Genomic_DNA"/>
</dbReference>
<gene>
    <name evidence="3" type="ORF">DDIC_12355</name>
</gene>
<evidence type="ECO:0000259" key="2">
    <source>
        <dbReference type="PROSITE" id="PS51819"/>
    </source>
</evidence>
<dbReference type="InterPro" id="IPR037523">
    <property type="entry name" value="VOC_core"/>
</dbReference>
<dbReference type="Gene3D" id="3.10.180.10">
    <property type="entry name" value="2,3-Dihydroxybiphenyl 1,2-Dioxygenase, domain 1"/>
    <property type="match status" value="1"/>
</dbReference>
<evidence type="ECO:0000313" key="3">
    <source>
        <dbReference type="EMBL" id="QCC86654.1"/>
    </source>
</evidence>
<organism evidence="3 4">
    <name type="scientific">Desulfovibrio desulfuricans</name>
    <dbReference type="NCBI Taxonomy" id="876"/>
    <lineage>
        <taxon>Bacteria</taxon>
        <taxon>Pseudomonadati</taxon>
        <taxon>Thermodesulfobacteriota</taxon>
        <taxon>Desulfovibrionia</taxon>
        <taxon>Desulfovibrionales</taxon>
        <taxon>Desulfovibrionaceae</taxon>
        <taxon>Desulfovibrio</taxon>
    </lineage>
</organism>
<dbReference type="PROSITE" id="PS51819">
    <property type="entry name" value="VOC"/>
    <property type="match status" value="1"/>
</dbReference>
<reference evidence="3 4" key="1">
    <citation type="submission" date="2019-02" db="EMBL/GenBank/DDBJ databases">
        <title>Complete Genome Sequence of Desulfovibrio desulfuricans IC1, a Sulfonate Utilizing Anaerobe.</title>
        <authorList>
            <person name="Day L.A."/>
            <person name="De Leon K.B."/>
            <person name="Wall J.D."/>
        </authorList>
    </citation>
    <scope>NUCLEOTIDE SEQUENCE [LARGE SCALE GENOMIC DNA]</scope>
    <source>
        <strain evidence="3 4">IC1</strain>
    </source>
</reference>
<evidence type="ECO:0000256" key="1">
    <source>
        <dbReference type="ARBA" id="ARBA00022723"/>
    </source>
</evidence>
<name>A0A4P7UP08_DESDE</name>